<sequence>MKIMEERICPLIHLNCPTDINCQQCINIPQSPAIIELKSAVFQTLAEVPNDDYEFKDIIRNDHKIIPHLTHPLIQFASQSQFNKKTDSIQEQHDQQQTESSSSISLVTSSLNFLENLISNDNICKVVINTPKALHSLCTLTCYKINIHFSQENDQQTFAVRHSSRGCLWDIQQYGDGSTHSELVNARYVRVLVIAISTASGSGEEQDEEIIDGLDNISWFLKYLHQGYYSFPPQPLLVRRSVEQIEEEGGNEEIDSQQSNKGKGKNIDIKYEANRAKDEILNCFIEQGNPRPNWYYY</sequence>
<evidence type="ECO:0000313" key="1">
    <source>
        <dbReference type="EMBL" id="KAA6374346.1"/>
    </source>
</evidence>
<comment type="caution">
    <text evidence="1">The sequence shown here is derived from an EMBL/GenBank/DDBJ whole genome shotgun (WGS) entry which is preliminary data.</text>
</comment>
<dbReference type="AlphaFoldDB" id="A0A5J4UUN1"/>
<name>A0A5J4UUN1_9EUKA</name>
<protein>
    <submittedName>
        <fullName evidence="1">Uncharacterized protein</fullName>
    </submittedName>
</protein>
<accession>A0A5J4UUN1</accession>
<dbReference type="Proteomes" id="UP000324800">
    <property type="component" value="Unassembled WGS sequence"/>
</dbReference>
<dbReference type="EMBL" id="SNRW01012049">
    <property type="protein sequence ID" value="KAA6374346.1"/>
    <property type="molecule type" value="Genomic_DNA"/>
</dbReference>
<reference evidence="1 2" key="1">
    <citation type="submission" date="2019-03" db="EMBL/GenBank/DDBJ databases">
        <title>Single cell metagenomics reveals metabolic interactions within the superorganism composed of flagellate Streblomastix strix and complex community of Bacteroidetes bacteria on its surface.</title>
        <authorList>
            <person name="Treitli S.C."/>
            <person name="Kolisko M."/>
            <person name="Husnik F."/>
            <person name="Keeling P."/>
            <person name="Hampl V."/>
        </authorList>
    </citation>
    <scope>NUCLEOTIDE SEQUENCE [LARGE SCALE GENOMIC DNA]</scope>
    <source>
        <strain evidence="1">ST1C</strain>
    </source>
</reference>
<gene>
    <name evidence="1" type="ORF">EZS28_030126</name>
</gene>
<proteinExistence type="predicted"/>
<organism evidence="1 2">
    <name type="scientific">Streblomastix strix</name>
    <dbReference type="NCBI Taxonomy" id="222440"/>
    <lineage>
        <taxon>Eukaryota</taxon>
        <taxon>Metamonada</taxon>
        <taxon>Preaxostyla</taxon>
        <taxon>Oxymonadida</taxon>
        <taxon>Streblomastigidae</taxon>
        <taxon>Streblomastix</taxon>
    </lineage>
</organism>
<evidence type="ECO:0000313" key="2">
    <source>
        <dbReference type="Proteomes" id="UP000324800"/>
    </source>
</evidence>